<evidence type="ECO:0000256" key="2">
    <source>
        <dbReference type="ARBA" id="ARBA00005182"/>
    </source>
</evidence>
<dbReference type="InterPro" id="IPR051085">
    <property type="entry name" value="MB_O-acyltransferase"/>
</dbReference>
<dbReference type="PANTHER" id="PTHR13285">
    <property type="entry name" value="ACYLTRANSFERASE"/>
    <property type="match status" value="1"/>
</dbReference>
<feature type="transmembrane region" description="Helical" evidence="12">
    <location>
        <begin position="148"/>
        <end position="170"/>
    </location>
</feature>
<protein>
    <recommendedName>
        <fullName evidence="11">Probable alginate O-acetylase</fullName>
        <ecNumber evidence="11">2.3.1.-</ecNumber>
    </recommendedName>
</protein>
<evidence type="ECO:0000256" key="5">
    <source>
        <dbReference type="ARBA" id="ARBA00022679"/>
    </source>
</evidence>
<dbReference type="PANTHER" id="PTHR13285:SF23">
    <property type="entry name" value="TEICHOIC ACID D-ALANYLTRANSFERASE"/>
    <property type="match status" value="1"/>
</dbReference>
<feature type="transmembrane region" description="Helical" evidence="12">
    <location>
        <begin position="110"/>
        <end position="127"/>
    </location>
</feature>
<dbReference type="Proteomes" id="UP001471651">
    <property type="component" value="Unassembled WGS sequence"/>
</dbReference>
<feature type="transmembrane region" description="Helical" evidence="12">
    <location>
        <begin position="436"/>
        <end position="456"/>
    </location>
</feature>
<keyword evidence="4 11" id="KW-1003">Cell membrane</keyword>
<evidence type="ECO:0000256" key="12">
    <source>
        <dbReference type="SAM" id="Phobius"/>
    </source>
</evidence>
<feature type="transmembrane region" description="Helical" evidence="12">
    <location>
        <begin position="37"/>
        <end position="61"/>
    </location>
</feature>
<feature type="transmembrane region" description="Helical" evidence="12">
    <location>
        <begin position="405"/>
        <end position="424"/>
    </location>
</feature>
<keyword evidence="6 11" id="KW-0812">Transmembrane</keyword>
<evidence type="ECO:0000256" key="4">
    <source>
        <dbReference type="ARBA" id="ARBA00022475"/>
    </source>
</evidence>
<comment type="caution">
    <text evidence="13">The sequence shown here is derived from an EMBL/GenBank/DDBJ whole genome shotgun (WGS) entry which is preliminary data.</text>
</comment>
<evidence type="ECO:0000256" key="9">
    <source>
        <dbReference type="ARBA" id="ARBA00023136"/>
    </source>
</evidence>
<dbReference type="PIRSF" id="PIRSF500217">
    <property type="entry name" value="AlgI"/>
    <property type="match status" value="1"/>
</dbReference>
<evidence type="ECO:0000256" key="6">
    <source>
        <dbReference type="ARBA" id="ARBA00022692"/>
    </source>
</evidence>
<dbReference type="InterPro" id="IPR024194">
    <property type="entry name" value="Ac/AlaTfrase_AlgI/DltB"/>
</dbReference>
<evidence type="ECO:0000256" key="1">
    <source>
        <dbReference type="ARBA" id="ARBA00004651"/>
    </source>
</evidence>
<dbReference type="InterPro" id="IPR004299">
    <property type="entry name" value="MBOAT_fam"/>
</dbReference>
<dbReference type="GO" id="GO:0016746">
    <property type="term" value="F:acyltransferase activity"/>
    <property type="evidence" value="ECO:0007669"/>
    <property type="project" value="UniProtKB-KW"/>
</dbReference>
<evidence type="ECO:0000313" key="13">
    <source>
        <dbReference type="EMBL" id="MEP7729356.1"/>
    </source>
</evidence>
<keyword evidence="11" id="KW-0997">Cell inner membrane</keyword>
<organism evidence="13 14">
    <name type="scientific">Marinomonas primoryensis</name>
    <dbReference type="NCBI Taxonomy" id="178399"/>
    <lineage>
        <taxon>Bacteria</taxon>
        <taxon>Pseudomonadati</taxon>
        <taxon>Pseudomonadota</taxon>
        <taxon>Gammaproteobacteria</taxon>
        <taxon>Oceanospirillales</taxon>
        <taxon>Oceanospirillaceae</taxon>
        <taxon>Marinomonas</taxon>
    </lineage>
</organism>
<comment type="similarity">
    <text evidence="3 11">Belongs to the membrane-bound acyltransferase family.</text>
</comment>
<keyword evidence="9 11" id="KW-0472">Membrane</keyword>
<evidence type="ECO:0000256" key="10">
    <source>
        <dbReference type="ARBA" id="ARBA00023315"/>
    </source>
</evidence>
<evidence type="ECO:0000256" key="11">
    <source>
        <dbReference type="PIRNR" id="PIRNR016636"/>
    </source>
</evidence>
<keyword evidence="10 11" id="KW-0012">Acyltransferase</keyword>
<gene>
    <name evidence="13" type="ORF">ABKW32_07885</name>
</gene>
<feature type="transmembrane region" description="Helical" evidence="12">
    <location>
        <begin position="227"/>
        <end position="257"/>
    </location>
</feature>
<evidence type="ECO:0000256" key="8">
    <source>
        <dbReference type="ARBA" id="ARBA00022989"/>
    </source>
</evidence>
<dbReference type="PIRSF" id="PIRSF016636">
    <property type="entry name" value="AlgI_DltB"/>
    <property type="match status" value="1"/>
</dbReference>
<feature type="transmembrane region" description="Helical" evidence="12">
    <location>
        <begin position="323"/>
        <end position="341"/>
    </location>
</feature>
<reference evidence="13 14" key="1">
    <citation type="submission" date="2024-05" db="EMBL/GenBank/DDBJ databases">
        <authorList>
            <person name="Busch G.E."/>
            <person name="Sharma I."/>
        </authorList>
    </citation>
    <scope>NUCLEOTIDE SEQUENCE [LARGE SCALE GENOMIC DNA]</scope>
    <source>
        <strain evidence="13 14">23GB23</strain>
    </source>
</reference>
<dbReference type="InterPro" id="IPR028362">
    <property type="entry name" value="AlgI"/>
</dbReference>
<evidence type="ECO:0000256" key="3">
    <source>
        <dbReference type="ARBA" id="ARBA00010323"/>
    </source>
</evidence>
<feature type="transmembrane region" description="Helical" evidence="12">
    <location>
        <begin position="362"/>
        <end position="380"/>
    </location>
</feature>
<evidence type="ECO:0000256" key="7">
    <source>
        <dbReference type="ARBA" id="ARBA00022841"/>
    </source>
</evidence>
<feature type="transmembrane region" description="Helical" evidence="12">
    <location>
        <begin position="73"/>
        <end position="90"/>
    </location>
</feature>
<proteinExistence type="inferred from homology"/>
<comment type="subcellular location">
    <subcellularLocation>
        <location evidence="11">Cell inner membrane</location>
    </subcellularLocation>
    <subcellularLocation>
        <location evidence="1">Cell membrane</location>
        <topology evidence="1">Multi-pass membrane protein</topology>
    </subcellularLocation>
</comment>
<sequence length="466" mass="53812">MLFNSVEYVLLLIGCFSAYWITPFLRVRQYIILIASIYFYMSWSKVFFIMLLIMISLNWLISQRLGKTKDKKWLVLACVLNLGLLAYFKYMNFFLENVQSLGQLYDPTFQSPYLSIILPLGISFYIFELISYHVDLYRGKIEHEKSPVVFAIFVLFFPQLIAGPICRAGQFMPQLHIIQKIDGAQIYKGLYMFLAGFAIKCGVADGLSPFVGVIFSSPESYSGFDNLMAAVGFGIQILCDFWGYSLMALGAALLFGYTLPPNFNLPYAALSIRDFWRRWHMTLSSWLRDYLYISLGGSRSNRAWKVQRNLAITMLLGGLWHGASWNFIIWGAIHGGALVVNRWFELANISSSITAFFRWKPIAWLLTMTVVFVSWIYFRASTLDDAMMMLNQIFTPMTGWAHSKLGPLFFELILLYFPLQYLIHRTTYEKDITLNALWKPALASSILCIFAFLYYVDGTEFIYFQF</sequence>
<accession>A0ABV0KYT1</accession>
<name>A0ABV0KYT1_9GAMM</name>
<feature type="transmembrane region" description="Helical" evidence="12">
    <location>
        <begin position="7"/>
        <end position="25"/>
    </location>
</feature>
<dbReference type="EC" id="2.3.1.-" evidence="11"/>
<dbReference type="RefSeq" id="WP_348576703.1">
    <property type="nucleotide sequence ID" value="NZ_JBDYKN010000005.1"/>
</dbReference>
<keyword evidence="5 11" id="KW-0808">Transferase</keyword>
<evidence type="ECO:0000313" key="14">
    <source>
        <dbReference type="Proteomes" id="UP001471651"/>
    </source>
</evidence>
<keyword evidence="14" id="KW-1185">Reference proteome</keyword>
<feature type="transmembrane region" description="Helical" evidence="12">
    <location>
        <begin position="190"/>
        <end position="215"/>
    </location>
</feature>
<keyword evidence="8 12" id="KW-1133">Transmembrane helix</keyword>
<comment type="pathway">
    <text evidence="2 11">Glycan biosynthesis; alginate biosynthesis.</text>
</comment>
<dbReference type="Pfam" id="PF03062">
    <property type="entry name" value="MBOAT"/>
    <property type="match status" value="1"/>
</dbReference>
<keyword evidence="7 11" id="KW-0016">Alginate biosynthesis</keyword>
<dbReference type="EMBL" id="JBDYKN010000005">
    <property type="protein sequence ID" value="MEP7729356.1"/>
    <property type="molecule type" value="Genomic_DNA"/>
</dbReference>